<evidence type="ECO:0000313" key="2">
    <source>
        <dbReference type="EMBL" id="PTB39645.1"/>
    </source>
</evidence>
<sequence length="152" mass="16735">MEAARRQPHRVCNRFEARPTGQTAQRVPALARRGTQARRPGGGDGYFAGSVTNTPGPMGKGGKGTLMAHSRVDATGHRRRPGAGIPCRAHQSIQSLYRCCTSRVLIIQVPRHIHLWAHVAARWHDPRNHGAMASGSIQANEASRPTWTQEWH</sequence>
<dbReference type="AlphaFoldDB" id="A0A2T3Z4C6"/>
<protein>
    <submittedName>
        <fullName evidence="2">Uncharacterized protein</fullName>
    </submittedName>
</protein>
<dbReference type="EMBL" id="KZ679264">
    <property type="protein sequence ID" value="PTB39645.1"/>
    <property type="molecule type" value="Genomic_DNA"/>
</dbReference>
<feature type="region of interest" description="Disordered" evidence="1">
    <location>
        <begin position="130"/>
        <end position="152"/>
    </location>
</feature>
<organism evidence="2 3">
    <name type="scientific">Trichoderma asperellum (strain ATCC 204424 / CBS 433.97 / NBRC 101777)</name>
    <dbReference type="NCBI Taxonomy" id="1042311"/>
    <lineage>
        <taxon>Eukaryota</taxon>
        <taxon>Fungi</taxon>
        <taxon>Dikarya</taxon>
        <taxon>Ascomycota</taxon>
        <taxon>Pezizomycotina</taxon>
        <taxon>Sordariomycetes</taxon>
        <taxon>Hypocreomycetidae</taxon>
        <taxon>Hypocreales</taxon>
        <taxon>Hypocreaceae</taxon>
        <taxon>Trichoderma</taxon>
    </lineage>
</organism>
<keyword evidence="3" id="KW-1185">Reference proteome</keyword>
<dbReference type="Proteomes" id="UP000240493">
    <property type="component" value="Unassembled WGS sequence"/>
</dbReference>
<evidence type="ECO:0000256" key="1">
    <source>
        <dbReference type="SAM" id="MobiDB-lite"/>
    </source>
</evidence>
<evidence type="ECO:0000313" key="3">
    <source>
        <dbReference type="Proteomes" id="UP000240493"/>
    </source>
</evidence>
<name>A0A2T3Z4C6_TRIA4</name>
<feature type="region of interest" description="Disordered" evidence="1">
    <location>
        <begin position="31"/>
        <end position="66"/>
    </location>
</feature>
<accession>A0A2T3Z4C6</accession>
<proteinExistence type="predicted"/>
<feature type="compositionally biased region" description="Polar residues" evidence="1">
    <location>
        <begin position="135"/>
        <end position="152"/>
    </location>
</feature>
<reference evidence="2 3" key="1">
    <citation type="submission" date="2016-07" db="EMBL/GenBank/DDBJ databases">
        <title>Multiple horizontal gene transfer events from other fungi enriched the ability of initially mycotrophic Trichoderma (Ascomycota) to feed on dead plant biomass.</title>
        <authorList>
            <consortium name="DOE Joint Genome Institute"/>
            <person name="Aerts A."/>
            <person name="Atanasova L."/>
            <person name="Chenthamara K."/>
            <person name="Zhang J."/>
            <person name="Grujic M."/>
            <person name="Henrissat B."/>
            <person name="Kuo A."/>
            <person name="Salamov A."/>
            <person name="Lipzen A."/>
            <person name="Labutti K."/>
            <person name="Barry K."/>
            <person name="Miao Y."/>
            <person name="Rahimi M.J."/>
            <person name="Shen Q."/>
            <person name="Grigoriev I.V."/>
            <person name="Kubicek C.P."/>
            <person name="Druzhinina I.S."/>
        </authorList>
    </citation>
    <scope>NUCLEOTIDE SEQUENCE [LARGE SCALE GENOMIC DNA]</scope>
    <source>
        <strain evidence="2 3">CBS 433.97</strain>
    </source>
</reference>
<gene>
    <name evidence="2" type="ORF">M441DRAFT_441672</name>
</gene>